<dbReference type="eggNOG" id="KOG2374">
    <property type="taxonomic scope" value="Eukaryota"/>
</dbReference>
<dbReference type="GO" id="GO:0006283">
    <property type="term" value="P:transcription-coupled nucleotide-excision repair"/>
    <property type="evidence" value="ECO:0007669"/>
    <property type="project" value="TreeGrafter"/>
</dbReference>
<dbReference type="EMBL" id="GG745378">
    <property type="protein sequence ID" value="KNE72216.1"/>
    <property type="molecule type" value="Genomic_DNA"/>
</dbReference>
<dbReference type="GO" id="GO:0000993">
    <property type="term" value="F:RNA polymerase II complex binding"/>
    <property type="evidence" value="ECO:0007669"/>
    <property type="project" value="TreeGrafter"/>
</dbReference>
<evidence type="ECO:0000256" key="1">
    <source>
        <dbReference type="SAM" id="MobiDB-lite"/>
    </source>
</evidence>
<feature type="compositionally biased region" description="Basic and acidic residues" evidence="1">
    <location>
        <begin position="454"/>
        <end position="469"/>
    </location>
</feature>
<dbReference type="STRING" id="578462.A0A0L0TBX1"/>
<dbReference type="PANTHER" id="PTHR28670:SF1">
    <property type="entry name" value="UV-STIMULATED SCAFFOLD PROTEIN A"/>
    <property type="match status" value="1"/>
</dbReference>
<dbReference type="OrthoDB" id="5594015at2759"/>
<dbReference type="Proteomes" id="UP000054350">
    <property type="component" value="Unassembled WGS sequence"/>
</dbReference>
<gene>
    <name evidence="2" type="ORF">AMAG_16699</name>
</gene>
<evidence type="ECO:0000313" key="2">
    <source>
        <dbReference type="EMBL" id="KNE72216.1"/>
    </source>
</evidence>
<proteinExistence type="predicted"/>
<feature type="region of interest" description="Disordered" evidence="1">
    <location>
        <begin position="1"/>
        <end position="72"/>
    </location>
</feature>
<organism evidence="2 3">
    <name type="scientific">Allomyces macrogynus (strain ATCC 38327)</name>
    <name type="common">Allomyces javanicus var. macrogynus</name>
    <dbReference type="NCBI Taxonomy" id="578462"/>
    <lineage>
        <taxon>Eukaryota</taxon>
        <taxon>Fungi</taxon>
        <taxon>Fungi incertae sedis</taxon>
        <taxon>Blastocladiomycota</taxon>
        <taxon>Blastocladiomycetes</taxon>
        <taxon>Blastocladiales</taxon>
        <taxon>Blastocladiaceae</taxon>
        <taxon>Allomyces</taxon>
    </lineage>
</organism>
<name>A0A0L0TBX1_ALLM3</name>
<accession>A0A0L0TBX1</accession>
<sequence>MADSAATRGIRIAPPPPPQSRRRARPGRDPPAEEASNAANPPKRARRWPTRSRLDDDDNAKDIKKNEGPTPAQLVRRLSRSGALVVADMDSDDVKALKRQCRTNDAFLRDTISALFAVLGTKSNSRPRLAALSLLDTLFTRSELARDLICTRLADITTLTLGPPGTDLSTVPASAVLPPPAPLATQLRAAGLRALFDWHHAFGADHAPLQVALSHAEHALHADFGPFRRELAAQALAVREERAAVAQRQADAVTAFTAAEPALAATARELESLLAMAEQGAVDEFTRAVETAPAVPAGQQRGTTYSDIARAHGLGSNAYRLELDLSATATSISTRIDPVVLAELERVYRDVHVRHLPLLDAWLGDLADATEARRVRGRLSRLAAQAEDVGVSLVSGFQRALAREEHVSSESESEGSDAEFEEVPVPVLPGGEGSGDERELFGEVSAGEEGQDEVDQRAARPEEPARLVEDAASAGPGRGGRGRGRGKASPDPRAVLAKVLGRSRRRR</sequence>
<feature type="region of interest" description="Disordered" evidence="1">
    <location>
        <begin position="404"/>
        <end position="507"/>
    </location>
</feature>
<dbReference type="Pfam" id="PF20867">
    <property type="entry name" value="UVSSA_N"/>
    <property type="match status" value="1"/>
</dbReference>
<dbReference type="GO" id="GO:0005694">
    <property type="term" value="C:chromosome"/>
    <property type="evidence" value="ECO:0007669"/>
    <property type="project" value="TreeGrafter"/>
</dbReference>
<protein>
    <recommendedName>
        <fullName evidence="4">VHS domain-containing protein</fullName>
    </recommendedName>
</protein>
<keyword evidence="3" id="KW-1185">Reference proteome</keyword>
<evidence type="ECO:0008006" key="4">
    <source>
        <dbReference type="Google" id="ProtNLM"/>
    </source>
</evidence>
<feature type="compositionally biased region" description="Acidic residues" evidence="1">
    <location>
        <begin position="411"/>
        <end position="422"/>
    </location>
</feature>
<dbReference type="GO" id="GO:0009411">
    <property type="term" value="P:response to UV"/>
    <property type="evidence" value="ECO:0007669"/>
    <property type="project" value="InterPro"/>
</dbReference>
<dbReference type="VEuPathDB" id="FungiDB:AMAG_16699"/>
<dbReference type="InterPro" id="IPR018610">
    <property type="entry name" value="UVSSA"/>
</dbReference>
<feature type="compositionally biased region" description="Low complexity" evidence="1">
    <location>
        <begin position="33"/>
        <end position="42"/>
    </location>
</feature>
<dbReference type="InterPro" id="IPR049408">
    <property type="entry name" value="UVSSA_N_a-solenoid_rpt"/>
</dbReference>
<reference evidence="2 3" key="1">
    <citation type="submission" date="2009-11" db="EMBL/GenBank/DDBJ databases">
        <title>Annotation of Allomyces macrogynus ATCC 38327.</title>
        <authorList>
            <consortium name="The Broad Institute Genome Sequencing Platform"/>
            <person name="Russ C."/>
            <person name="Cuomo C."/>
            <person name="Burger G."/>
            <person name="Gray M.W."/>
            <person name="Holland P.W.H."/>
            <person name="King N."/>
            <person name="Lang F.B.F."/>
            <person name="Roger A.J."/>
            <person name="Ruiz-Trillo I."/>
            <person name="Young S.K."/>
            <person name="Zeng Q."/>
            <person name="Gargeya S."/>
            <person name="Fitzgerald M."/>
            <person name="Haas B."/>
            <person name="Abouelleil A."/>
            <person name="Alvarado L."/>
            <person name="Arachchi H.M."/>
            <person name="Berlin A."/>
            <person name="Chapman S.B."/>
            <person name="Gearin G."/>
            <person name="Goldberg J."/>
            <person name="Griggs A."/>
            <person name="Gujja S."/>
            <person name="Hansen M."/>
            <person name="Heiman D."/>
            <person name="Howarth C."/>
            <person name="Larimer J."/>
            <person name="Lui A."/>
            <person name="MacDonald P.J.P."/>
            <person name="McCowen C."/>
            <person name="Montmayeur A."/>
            <person name="Murphy C."/>
            <person name="Neiman D."/>
            <person name="Pearson M."/>
            <person name="Priest M."/>
            <person name="Roberts A."/>
            <person name="Saif S."/>
            <person name="Shea T."/>
            <person name="Sisk P."/>
            <person name="Stolte C."/>
            <person name="Sykes S."/>
            <person name="Wortman J."/>
            <person name="Nusbaum C."/>
            <person name="Birren B."/>
        </authorList>
    </citation>
    <scope>NUCLEOTIDE SEQUENCE [LARGE SCALE GENOMIC DNA]</scope>
    <source>
        <strain evidence="2 3">ATCC 38327</strain>
    </source>
</reference>
<dbReference type="AlphaFoldDB" id="A0A0L0TBX1"/>
<evidence type="ECO:0000313" key="3">
    <source>
        <dbReference type="Proteomes" id="UP000054350"/>
    </source>
</evidence>
<dbReference type="PANTHER" id="PTHR28670">
    <property type="entry name" value="UV-STIMULATED SCAFFOLD PROTEIN A"/>
    <property type="match status" value="1"/>
</dbReference>
<feature type="compositionally biased region" description="Low complexity" evidence="1">
    <location>
        <begin position="1"/>
        <end position="12"/>
    </location>
</feature>
<reference evidence="3" key="2">
    <citation type="submission" date="2009-11" db="EMBL/GenBank/DDBJ databases">
        <title>The Genome Sequence of Allomyces macrogynus strain ATCC 38327.</title>
        <authorList>
            <consortium name="The Broad Institute Genome Sequencing Platform"/>
            <person name="Russ C."/>
            <person name="Cuomo C."/>
            <person name="Shea T."/>
            <person name="Young S.K."/>
            <person name="Zeng Q."/>
            <person name="Koehrsen M."/>
            <person name="Haas B."/>
            <person name="Borodovsky M."/>
            <person name="Guigo R."/>
            <person name="Alvarado L."/>
            <person name="Berlin A."/>
            <person name="Borenstein D."/>
            <person name="Chen Z."/>
            <person name="Engels R."/>
            <person name="Freedman E."/>
            <person name="Gellesch M."/>
            <person name="Goldberg J."/>
            <person name="Griggs A."/>
            <person name="Gujja S."/>
            <person name="Heiman D."/>
            <person name="Hepburn T."/>
            <person name="Howarth C."/>
            <person name="Jen D."/>
            <person name="Larson L."/>
            <person name="Lewis B."/>
            <person name="Mehta T."/>
            <person name="Park D."/>
            <person name="Pearson M."/>
            <person name="Roberts A."/>
            <person name="Saif S."/>
            <person name="Shenoy N."/>
            <person name="Sisk P."/>
            <person name="Stolte C."/>
            <person name="Sykes S."/>
            <person name="Walk T."/>
            <person name="White J."/>
            <person name="Yandava C."/>
            <person name="Burger G."/>
            <person name="Gray M.W."/>
            <person name="Holland P.W.H."/>
            <person name="King N."/>
            <person name="Lang F.B.F."/>
            <person name="Roger A.J."/>
            <person name="Ruiz-Trillo I."/>
            <person name="Lander E."/>
            <person name="Nusbaum C."/>
        </authorList>
    </citation>
    <scope>NUCLEOTIDE SEQUENCE [LARGE SCALE GENOMIC DNA]</scope>
    <source>
        <strain evidence="3">ATCC 38327</strain>
    </source>
</reference>